<dbReference type="PANTHER" id="PTHR35399:SF4">
    <property type="entry name" value="MEMBRANE PROTEIN"/>
    <property type="match status" value="1"/>
</dbReference>
<protein>
    <recommendedName>
        <fullName evidence="5">WD40-like Beta Propeller Repeat</fullName>
    </recommendedName>
</protein>
<dbReference type="SUPFAM" id="SSF82171">
    <property type="entry name" value="DPP6 N-terminal domain-like"/>
    <property type="match status" value="1"/>
</dbReference>
<proteinExistence type="predicted"/>
<evidence type="ECO:0008006" key="5">
    <source>
        <dbReference type="Google" id="ProtNLM"/>
    </source>
</evidence>
<dbReference type="OrthoDB" id="5169219at2"/>
<accession>A0A1H8SE03</accession>
<dbReference type="EMBL" id="FOEE01000004">
    <property type="protein sequence ID" value="SEO76785.1"/>
    <property type="molecule type" value="Genomic_DNA"/>
</dbReference>
<dbReference type="InterPro" id="IPR006311">
    <property type="entry name" value="TAT_signal"/>
</dbReference>
<dbReference type="PROSITE" id="PS51318">
    <property type="entry name" value="TAT"/>
    <property type="match status" value="1"/>
</dbReference>
<dbReference type="InterPro" id="IPR008557">
    <property type="entry name" value="PhoX"/>
</dbReference>
<dbReference type="PANTHER" id="PTHR35399">
    <property type="entry name" value="SLR8030 PROTEIN"/>
    <property type="match status" value="1"/>
</dbReference>
<keyword evidence="2" id="KW-0732">Signal</keyword>
<feature type="region of interest" description="Disordered" evidence="1">
    <location>
        <begin position="31"/>
        <end position="61"/>
    </location>
</feature>
<dbReference type="RefSeq" id="WP_091941954.1">
    <property type="nucleotide sequence ID" value="NZ_FOEE01000004.1"/>
</dbReference>
<gene>
    <name evidence="3" type="ORF">SAMN05660991_01626</name>
</gene>
<feature type="signal peptide" evidence="2">
    <location>
        <begin position="1"/>
        <end position="35"/>
    </location>
</feature>
<feature type="chain" id="PRO_5011743531" description="WD40-like Beta Propeller Repeat" evidence="2">
    <location>
        <begin position="36"/>
        <end position="470"/>
    </location>
</feature>
<sequence>MTMNRRSFLTSGSALAVATAFGSTLLGATAGPASAAPPAPGGGRPGAGYGPLRPTAPRGGGPEYLAVPAGFTYSVHGITGAPMSGYDHPHPHQLDGAAAFELANGNVAYLRNCEDRAPAGAPQQFSIRDRTNAYDARAYGGVTTLEFDRNLNHVVRESIVLTGTTVNCAGGIVSVDGVQGWMTCEETTVGPANGFEQKHGYTYFVPAAAEGPVRAEPFRQMGRFAHEAVAQDAAGVVYLTEDQGDTSGFYRYLPDDRSLRTGRLQMLAVDGQPTFTAFTGQQQGATFPVTWVDIAIPDPELPAQPRTAVQGRTLGAAYFNRLEGIWAGAGTMTFASTSGGAARRGQIWQYDIARQTLSMIFESTGSDVLDSPDNLVVTPRGGIILCEDDASGDGDTHPLAPGLTDVNRLIGLSADAQPFELVVNRFNDAELAGAAFSPDGRTLFFNVFGNGAAGQGFTVALRGPWNAGPL</sequence>
<dbReference type="STRING" id="673521.SAMN05660991_01626"/>
<dbReference type="Proteomes" id="UP000198960">
    <property type="component" value="Unassembled WGS sequence"/>
</dbReference>
<reference evidence="4" key="1">
    <citation type="submission" date="2016-10" db="EMBL/GenBank/DDBJ databases">
        <authorList>
            <person name="Varghese N."/>
            <person name="Submissions S."/>
        </authorList>
    </citation>
    <scope>NUCLEOTIDE SEQUENCE [LARGE SCALE GENOMIC DNA]</scope>
    <source>
        <strain evidence="4">DSM 45413</strain>
    </source>
</reference>
<evidence type="ECO:0000256" key="1">
    <source>
        <dbReference type="SAM" id="MobiDB-lite"/>
    </source>
</evidence>
<dbReference type="AlphaFoldDB" id="A0A1H8SE03"/>
<evidence type="ECO:0000256" key="2">
    <source>
        <dbReference type="SAM" id="SignalP"/>
    </source>
</evidence>
<evidence type="ECO:0000313" key="3">
    <source>
        <dbReference type="EMBL" id="SEO76785.1"/>
    </source>
</evidence>
<dbReference type="Pfam" id="PF05787">
    <property type="entry name" value="PhoX"/>
    <property type="match status" value="1"/>
</dbReference>
<name>A0A1H8SE03_9ACTN</name>
<keyword evidence="4" id="KW-1185">Reference proteome</keyword>
<evidence type="ECO:0000313" key="4">
    <source>
        <dbReference type="Proteomes" id="UP000198960"/>
    </source>
</evidence>
<organism evidence="3 4">
    <name type="scientific">Trujillonella endophytica</name>
    <dbReference type="NCBI Taxonomy" id="673521"/>
    <lineage>
        <taxon>Bacteria</taxon>
        <taxon>Bacillati</taxon>
        <taxon>Actinomycetota</taxon>
        <taxon>Actinomycetes</taxon>
        <taxon>Geodermatophilales</taxon>
        <taxon>Geodermatophilaceae</taxon>
        <taxon>Trujillonella</taxon>
    </lineage>
</organism>